<dbReference type="GeneID" id="15806658"/>
<dbReference type="AlphaFoldDB" id="L1LEQ8"/>
<sequence>MYAHITNISNSGILNSGKFKDDIDYNGIHPIHEKFNHLLPTYIGQPPVQTAYPNTSDVNQSPPIVNGQPTPMANTSTSPPPYSGDGLKQDPSQAVVPQQPVPGNNETKVPEVTQTEEKVGENKDSIACTRFWFIFSYCNSNTQVTPETAKSESNGNVTPVISQNCNPYGTGNVSLSDFKETNDNGWIVVNENNTPKITRNRQVASSIPSTLQLKNTLCNAFEVRATIKLSENSSGGIMIRGSDKNMTLVELNITTKTVSLKLLNDTSQELIAEQVYDRMNSQFIHYISIKDTGYKGGITVEIDDNKVINQDGQISTTSGTIGVFVSSGNATFGDLSVSPITT</sequence>
<dbReference type="Gene3D" id="2.60.120.560">
    <property type="entry name" value="Exo-inulinase, domain 1"/>
    <property type="match status" value="1"/>
</dbReference>
<proteinExistence type="predicted"/>
<feature type="compositionally biased region" description="Polar residues" evidence="1">
    <location>
        <begin position="48"/>
        <end position="77"/>
    </location>
</feature>
<name>L1LEQ8_THEEQ</name>
<accession>L1LEQ8</accession>
<feature type="compositionally biased region" description="Low complexity" evidence="1">
    <location>
        <begin position="93"/>
        <end position="102"/>
    </location>
</feature>
<dbReference type="eggNOG" id="ENOG502SY7Y">
    <property type="taxonomic scope" value="Eukaryota"/>
</dbReference>
<feature type="region of interest" description="Disordered" evidence="1">
    <location>
        <begin position="48"/>
        <end position="118"/>
    </location>
</feature>
<gene>
    <name evidence="2" type="ORF">BEWA_037720</name>
</gene>
<dbReference type="Proteomes" id="UP000031512">
    <property type="component" value="Unassembled WGS sequence"/>
</dbReference>
<keyword evidence="3" id="KW-1185">Reference proteome</keyword>
<evidence type="ECO:0000313" key="3">
    <source>
        <dbReference type="Proteomes" id="UP000031512"/>
    </source>
</evidence>
<reference evidence="2 3" key="1">
    <citation type="journal article" date="2012" name="BMC Genomics">
        <title>Comparative genomic analysis and phylogenetic position of Theileria equi.</title>
        <authorList>
            <person name="Kappmeyer L.S."/>
            <person name="Thiagarajan M."/>
            <person name="Herndon D.R."/>
            <person name="Ramsay J.D."/>
            <person name="Caler E."/>
            <person name="Djikeng A."/>
            <person name="Gillespie J.J."/>
            <person name="Lau A.O."/>
            <person name="Roalson E.H."/>
            <person name="Silva J.C."/>
            <person name="Silva M.G."/>
            <person name="Suarez C.E."/>
            <person name="Ueti M.W."/>
            <person name="Nene V.M."/>
            <person name="Mealey R.H."/>
            <person name="Knowles D.P."/>
            <person name="Brayton K.A."/>
        </authorList>
    </citation>
    <scope>NUCLEOTIDE SEQUENCE [LARGE SCALE GENOMIC DNA]</scope>
    <source>
        <strain evidence="2 3">WA</strain>
    </source>
</reference>
<dbReference type="OrthoDB" id="361987at2759"/>
<organism evidence="2 3">
    <name type="scientific">Theileria equi strain WA</name>
    <dbReference type="NCBI Taxonomy" id="1537102"/>
    <lineage>
        <taxon>Eukaryota</taxon>
        <taxon>Sar</taxon>
        <taxon>Alveolata</taxon>
        <taxon>Apicomplexa</taxon>
        <taxon>Aconoidasida</taxon>
        <taxon>Piroplasmida</taxon>
        <taxon>Theileriidae</taxon>
        <taxon>Theileria</taxon>
    </lineage>
</organism>
<evidence type="ECO:0000256" key="1">
    <source>
        <dbReference type="SAM" id="MobiDB-lite"/>
    </source>
</evidence>
<comment type="caution">
    <text evidence="2">The sequence shown here is derived from an EMBL/GenBank/DDBJ whole genome shotgun (WGS) entry which is preliminary data.</text>
</comment>
<dbReference type="KEGG" id="beq:BEWA_037720"/>
<dbReference type="EMBL" id="ACOU01000002">
    <property type="protein sequence ID" value="EKX73735.1"/>
    <property type="molecule type" value="Genomic_DNA"/>
</dbReference>
<dbReference type="VEuPathDB" id="PiroplasmaDB:BEWA_037720"/>
<evidence type="ECO:0000313" key="2">
    <source>
        <dbReference type="EMBL" id="EKX73735.1"/>
    </source>
</evidence>
<dbReference type="RefSeq" id="XP_004833187.1">
    <property type="nucleotide sequence ID" value="XM_004833130.1"/>
</dbReference>
<protein>
    <submittedName>
        <fullName evidence="2">Uncharacterized protein</fullName>
    </submittedName>
</protein>